<dbReference type="InterPro" id="IPR028983">
    <property type="entry name" value="PA2201-like_C"/>
</dbReference>
<dbReference type="AlphaFoldDB" id="A0A363NTB2"/>
<comment type="caution">
    <text evidence="3">The sequence shown here is derived from an EMBL/GenBank/DDBJ whole genome shotgun (WGS) entry which is preliminary data.</text>
</comment>
<evidence type="ECO:0000259" key="2">
    <source>
        <dbReference type="Pfam" id="PF08929"/>
    </source>
</evidence>
<reference evidence="3 4" key="1">
    <citation type="submission" date="2018-04" db="EMBL/GenBank/DDBJ databases">
        <title>Sphingobacterium sp. M46 Genome.</title>
        <authorList>
            <person name="Cheng J."/>
            <person name="Li Y."/>
        </authorList>
    </citation>
    <scope>NUCLEOTIDE SEQUENCE [LARGE SCALE GENOMIC DNA]</scope>
    <source>
        <strain evidence="3 4">M46</strain>
    </source>
</reference>
<accession>A0A363NTB2</accession>
<dbReference type="SUPFAM" id="SSF140731">
    <property type="entry name" value="PA2201 C-terminal domain-like"/>
    <property type="match status" value="1"/>
</dbReference>
<gene>
    <name evidence="3" type="ORF">DCO56_11605</name>
</gene>
<dbReference type="InterPro" id="IPR015024">
    <property type="entry name" value="PoNi_N"/>
</dbReference>
<organism evidence="3 4">
    <name type="scientific">Sphingobacterium athyrii</name>
    <dbReference type="NCBI Taxonomy" id="2152717"/>
    <lineage>
        <taxon>Bacteria</taxon>
        <taxon>Pseudomonadati</taxon>
        <taxon>Bacteroidota</taxon>
        <taxon>Sphingobacteriia</taxon>
        <taxon>Sphingobacteriales</taxon>
        <taxon>Sphingobacteriaceae</taxon>
        <taxon>Sphingobacterium</taxon>
    </lineage>
</organism>
<dbReference type="Pfam" id="PF08928">
    <property type="entry name" value="PoNi_N"/>
    <property type="match status" value="1"/>
</dbReference>
<dbReference type="EMBL" id="QCXX01000003">
    <property type="protein sequence ID" value="PUV24014.1"/>
    <property type="molecule type" value="Genomic_DNA"/>
</dbReference>
<evidence type="ECO:0008006" key="5">
    <source>
        <dbReference type="Google" id="ProtNLM"/>
    </source>
</evidence>
<feature type="domain" description="PoNi C-terminal" evidence="2">
    <location>
        <begin position="127"/>
        <end position="229"/>
    </location>
</feature>
<evidence type="ECO:0000259" key="1">
    <source>
        <dbReference type="Pfam" id="PF08928"/>
    </source>
</evidence>
<dbReference type="Proteomes" id="UP000250831">
    <property type="component" value="Unassembled WGS sequence"/>
</dbReference>
<protein>
    <recommendedName>
        <fullName evidence="5">DUF1911 domain-containing protein</fullName>
    </recommendedName>
</protein>
<keyword evidence="4" id="KW-1185">Reference proteome</keyword>
<evidence type="ECO:0000313" key="3">
    <source>
        <dbReference type="EMBL" id="PUV24014.1"/>
    </source>
</evidence>
<feature type="domain" description="PoNi N-terminal" evidence="1">
    <location>
        <begin position="4"/>
        <end position="118"/>
    </location>
</feature>
<dbReference type="Pfam" id="PF08929">
    <property type="entry name" value="PoNi_C"/>
    <property type="match status" value="1"/>
</dbReference>
<evidence type="ECO:0000313" key="4">
    <source>
        <dbReference type="Proteomes" id="UP000250831"/>
    </source>
</evidence>
<sequence>MRTNLKDKDYFDSYITLNKEDIEFYEEGLKSGATANDRIPAVKRQIFTTGLHTVIAKYSAGYPVQEVETDFIKVIESLKEGWQGEGKNIQFDDYILMLWMLSVAILLDIDDAEFRKIITVLEESGYKDGIYDIIISSKFSDKNTVSDLTYPNEFGFLKNFYATKNIEDLKNYLDKAWYKKMKPTYWFDNNKNKNEVFFGYWSLESAAFVKILDVEDSSLENQQYYPYDLVHWKK</sequence>
<proteinExistence type="predicted"/>
<name>A0A363NTB2_9SPHI</name>
<dbReference type="OrthoDB" id="2067926at2"/>
<dbReference type="Gene3D" id="1.10.3920.10">
    <property type="entry name" value="PA2201 C-terminal domain-like"/>
    <property type="match status" value="1"/>
</dbReference>
<dbReference type="RefSeq" id="WP_108633942.1">
    <property type="nucleotide sequence ID" value="NZ_QCXX01000003.1"/>
</dbReference>
<dbReference type="InterPro" id="IPR015025">
    <property type="entry name" value="PoNi_C"/>
</dbReference>